<dbReference type="EMBL" id="CAJOBR010020214">
    <property type="protein sequence ID" value="CAF4927243.1"/>
    <property type="molecule type" value="Genomic_DNA"/>
</dbReference>
<sequence>AMSFKIMNNVDDDFDDIDLNELFNDFDENKSPILCSVPTPYAMKITMKRKPDDLFEFNENDCTAPKVNRKRAKTKKKMNGKQTTMYDYASTVSRKHKEFYSSLDNTTTVKTIIKGQKRSLPDYPPAPPISKKTKTSAYNNSSSTPPDFIDNLLRYLDERSRLKTGELPEEQEALKTTDIQTKEK</sequence>
<dbReference type="AlphaFoldDB" id="A0A821WMT3"/>
<evidence type="ECO:0000313" key="2">
    <source>
        <dbReference type="EMBL" id="CAF4927243.1"/>
    </source>
</evidence>
<evidence type="ECO:0000313" key="3">
    <source>
        <dbReference type="Proteomes" id="UP000663848"/>
    </source>
</evidence>
<comment type="caution">
    <text evidence="2">The sequence shown here is derived from an EMBL/GenBank/DDBJ whole genome shotgun (WGS) entry which is preliminary data.</text>
</comment>
<gene>
    <name evidence="2" type="ORF">QYT958_LOCUS31762</name>
</gene>
<feature type="region of interest" description="Disordered" evidence="1">
    <location>
        <begin position="116"/>
        <end position="149"/>
    </location>
</feature>
<evidence type="ECO:0000256" key="1">
    <source>
        <dbReference type="SAM" id="MobiDB-lite"/>
    </source>
</evidence>
<dbReference type="Proteomes" id="UP000663848">
    <property type="component" value="Unassembled WGS sequence"/>
</dbReference>
<proteinExistence type="predicted"/>
<accession>A0A821WMT3</accession>
<reference evidence="2" key="1">
    <citation type="submission" date="2021-02" db="EMBL/GenBank/DDBJ databases">
        <authorList>
            <person name="Nowell W R."/>
        </authorList>
    </citation>
    <scope>NUCLEOTIDE SEQUENCE</scope>
</reference>
<name>A0A821WMT3_9BILA</name>
<feature type="compositionally biased region" description="Polar residues" evidence="1">
    <location>
        <begin position="135"/>
        <end position="145"/>
    </location>
</feature>
<feature type="non-terminal residue" evidence="2">
    <location>
        <position position="1"/>
    </location>
</feature>
<organism evidence="2 3">
    <name type="scientific">Rotaria socialis</name>
    <dbReference type="NCBI Taxonomy" id="392032"/>
    <lineage>
        <taxon>Eukaryota</taxon>
        <taxon>Metazoa</taxon>
        <taxon>Spiralia</taxon>
        <taxon>Gnathifera</taxon>
        <taxon>Rotifera</taxon>
        <taxon>Eurotatoria</taxon>
        <taxon>Bdelloidea</taxon>
        <taxon>Philodinida</taxon>
        <taxon>Philodinidae</taxon>
        <taxon>Rotaria</taxon>
    </lineage>
</organism>
<feature type="region of interest" description="Disordered" evidence="1">
    <location>
        <begin position="163"/>
        <end position="184"/>
    </location>
</feature>
<protein>
    <submittedName>
        <fullName evidence="2">Uncharacterized protein</fullName>
    </submittedName>
</protein>